<reference evidence="1" key="1">
    <citation type="submission" date="2021-02" db="EMBL/GenBank/DDBJ databases">
        <authorList>
            <consortium name="DOE Joint Genome Institute"/>
            <person name="Ahrendt S."/>
            <person name="Looney B.P."/>
            <person name="Miyauchi S."/>
            <person name="Morin E."/>
            <person name="Drula E."/>
            <person name="Courty P.E."/>
            <person name="Chicoki N."/>
            <person name="Fauchery L."/>
            <person name="Kohler A."/>
            <person name="Kuo A."/>
            <person name="Labutti K."/>
            <person name="Pangilinan J."/>
            <person name="Lipzen A."/>
            <person name="Riley R."/>
            <person name="Andreopoulos W."/>
            <person name="He G."/>
            <person name="Johnson J."/>
            <person name="Barry K.W."/>
            <person name="Grigoriev I.V."/>
            <person name="Nagy L."/>
            <person name="Hibbett D."/>
            <person name="Henrissat B."/>
            <person name="Matheny P.B."/>
            <person name="Labbe J."/>
            <person name="Martin F."/>
        </authorList>
    </citation>
    <scope>NUCLEOTIDE SEQUENCE</scope>
    <source>
        <strain evidence="1">EC-137</strain>
    </source>
</reference>
<evidence type="ECO:0000313" key="1">
    <source>
        <dbReference type="EMBL" id="KAI0032403.1"/>
    </source>
</evidence>
<protein>
    <submittedName>
        <fullName evidence="1">Uncharacterized protein</fullName>
    </submittedName>
</protein>
<proteinExistence type="predicted"/>
<evidence type="ECO:0000313" key="2">
    <source>
        <dbReference type="Proteomes" id="UP000814128"/>
    </source>
</evidence>
<dbReference type="EMBL" id="MU273547">
    <property type="protein sequence ID" value="KAI0032403.1"/>
    <property type="molecule type" value="Genomic_DNA"/>
</dbReference>
<sequence>MQILTVVVSAAALATGAMAEAIHLRFAASATSLVAPFYQALVVLPCGTSNATSSDLTKLVVSSSTPGDEPTQIVFGGSDMCVTSAGASPASDVNFVKCGADAEQRWTFESDGMLKDADGTCITIGRAGPNAPVCLIAPVPGATVSDCGEFPEKQQWVVERL</sequence>
<organism evidence="1 2">
    <name type="scientific">Vararia minispora EC-137</name>
    <dbReference type="NCBI Taxonomy" id="1314806"/>
    <lineage>
        <taxon>Eukaryota</taxon>
        <taxon>Fungi</taxon>
        <taxon>Dikarya</taxon>
        <taxon>Basidiomycota</taxon>
        <taxon>Agaricomycotina</taxon>
        <taxon>Agaricomycetes</taxon>
        <taxon>Russulales</taxon>
        <taxon>Lachnocladiaceae</taxon>
        <taxon>Vararia</taxon>
    </lineage>
</organism>
<comment type="caution">
    <text evidence="1">The sequence shown here is derived from an EMBL/GenBank/DDBJ whole genome shotgun (WGS) entry which is preliminary data.</text>
</comment>
<accession>A0ACB8QLE1</accession>
<keyword evidence="2" id="KW-1185">Reference proteome</keyword>
<name>A0ACB8QLE1_9AGAM</name>
<dbReference type="Proteomes" id="UP000814128">
    <property type="component" value="Unassembled WGS sequence"/>
</dbReference>
<reference evidence="1" key="2">
    <citation type="journal article" date="2022" name="New Phytol.">
        <title>Evolutionary transition to the ectomycorrhizal habit in the genomes of a hyperdiverse lineage of mushroom-forming fungi.</title>
        <authorList>
            <person name="Looney B."/>
            <person name="Miyauchi S."/>
            <person name="Morin E."/>
            <person name="Drula E."/>
            <person name="Courty P.E."/>
            <person name="Kohler A."/>
            <person name="Kuo A."/>
            <person name="LaButti K."/>
            <person name="Pangilinan J."/>
            <person name="Lipzen A."/>
            <person name="Riley R."/>
            <person name="Andreopoulos W."/>
            <person name="He G."/>
            <person name="Johnson J."/>
            <person name="Nolan M."/>
            <person name="Tritt A."/>
            <person name="Barry K.W."/>
            <person name="Grigoriev I.V."/>
            <person name="Nagy L.G."/>
            <person name="Hibbett D."/>
            <person name="Henrissat B."/>
            <person name="Matheny P.B."/>
            <person name="Labbe J."/>
            <person name="Martin F.M."/>
        </authorList>
    </citation>
    <scope>NUCLEOTIDE SEQUENCE</scope>
    <source>
        <strain evidence="1">EC-137</strain>
    </source>
</reference>
<gene>
    <name evidence="1" type="ORF">K488DRAFT_70661</name>
</gene>